<keyword evidence="1" id="KW-1133">Transmembrane helix</keyword>
<keyword evidence="1" id="KW-0472">Membrane</keyword>
<protein>
    <submittedName>
        <fullName evidence="2">Hypotheticial protein</fullName>
    </submittedName>
</protein>
<reference evidence="2" key="2">
    <citation type="submission" date="2009-03" db="EMBL/GenBank/DDBJ databases">
        <authorList>
            <person name="Gang L."/>
        </authorList>
    </citation>
    <scope>NUCLEOTIDE SEQUENCE</scope>
    <source>
        <strain evidence="2">Anhui</strain>
    </source>
</reference>
<keyword evidence="1" id="KW-0812">Transmembrane</keyword>
<sequence>MKDESVIRPDLIKRFTPSSYVTSRLGSFAQVYYCYCCDNMCYIRLGIPLTRIAVTNRFMTTFYCSIDVLVLLSMLILD</sequence>
<name>C1LEH8_SCHJA</name>
<feature type="transmembrane region" description="Helical" evidence="1">
    <location>
        <begin position="58"/>
        <end position="77"/>
    </location>
</feature>
<dbReference type="EMBL" id="FN317375">
    <property type="protein sequence ID" value="CAX73106.1"/>
    <property type="molecule type" value="mRNA"/>
</dbReference>
<dbReference type="AlphaFoldDB" id="C1LEH8"/>
<evidence type="ECO:0000256" key="1">
    <source>
        <dbReference type="SAM" id="Phobius"/>
    </source>
</evidence>
<evidence type="ECO:0000313" key="2">
    <source>
        <dbReference type="EMBL" id="CAX73106.1"/>
    </source>
</evidence>
<reference evidence="2" key="1">
    <citation type="journal article" date="2009" name="Nature">
        <title>The Schistosoma japonicum genome reveals features of host-parasite interplay.</title>
        <authorList>
            <person name="Liu F."/>
            <person name="Zhou Y."/>
            <person name="Wang Z.Q."/>
            <person name="Lu G."/>
            <person name="Zheng H."/>
            <person name="Brindley P.J."/>
            <person name="McManus D.P."/>
            <person name="Blair D."/>
            <person name="Zhang Q.H."/>
            <person name="Zhong Y."/>
            <person name="Wang S."/>
            <person name="Han Z.G."/>
            <person name="Chen Z."/>
        </authorList>
    </citation>
    <scope>NUCLEOTIDE SEQUENCE</scope>
    <source>
        <strain evidence="2">Anhui</strain>
    </source>
</reference>
<organism evidence="2">
    <name type="scientific">Schistosoma japonicum</name>
    <name type="common">Blood fluke</name>
    <dbReference type="NCBI Taxonomy" id="6182"/>
    <lineage>
        <taxon>Eukaryota</taxon>
        <taxon>Metazoa</taxon>
        <taxon>Spiralia</taxon>
        <taxon>Lophotrochozoa</taxon>
        <taxon>Platyhelminthes</taxon>
        <taxon>Trematoda</taxon>
        <taxon>Digenea</taxon>
        <taxon>Strigeidida</taxon>
        <taxon>Schistosomatoidea</taxon>
        <taxon>Schistosomatidae</taxon>
        <taxon>Schistosoma</taxon>
    </lineage>
</organism>
<accession>C1LEH8</accession>
<proteinExistence type="evidence at transcript level"/>